<dbReference type="InterPro" id="IPR033579">
    <property type="entry name" value="TMEM128"/>
</dbReference>
<protein>
    <submittedName>
        <fullName evidence="2">Mediator complex</fullName>
    </submittedName>
</protein>
<comment type="caution">
    <text evidence="2">The sequence shown here is derived from an EMBL/GenBank/DDBJ whole genome shotgun (WGS) entry which is preliminary data.</text>
</comment>
<keyword evidence="1" id="KW-0472">Membrane</keyword>
<feature type="transmembrane region" description="Helical" evidence="1">
    <location>
        <begin position="156"/>
        <end position="176"/>
    </location>
</feature>
<gene>
    <name evidence="2" type="ORF">CKAN_00585300</name>
</gene>
<keyword evidence="3" id="KW-1185">Reference proteome</keyword>
<feature type="transmembrane region" description="Helical" evidence="1">
    <location>
        <begin position="47"/>
        <end position="67"/>
    </location>
</feature>
<dbReference type="Pfam" id="PF20479">
    <property type="entry name" value="TMEM128"/>
    <property type="match status" value="1"/>
</dbReference>
<evidence type="ECO:0000256" key="1">
    <source>
        <dbReference type="SAM" id="Phobius"/>
    </source>
</evidence>
<name>A0A3S3NXZ8_9MAGN</name>
<proteinExistence type="predicted"/>
<keyword evidence="1" id="KW-1133">Transmembrane helix</keyword>
<organism evidence="2 3">
    <name type="scientific">Cinnamomum micranthum f. kanehirae</name>
    <dbReference type="NCBI Taxonomy" id="337451"/>
    <lineage>
        <taxon>Eukaryota</taxon>
        <taxon>Viridiplantae</taxon>
        <taxon>Streptophyta</taxon>
        <taxon>Embryophyta</taxon>
        <taxon>Tracheophyta</taxon>
        <taxon>Spermatophyta</taxon>
        <taxon>Magnoliopsida</taxon>
        <taxon>Magnoliidae</taxon>
        <taxon>Laurales</taxon>
        <taxon>Lauraceae</taxon>
        <taxon>Cinnamomum</taxon>
    </lineage>
</organism>
<dbReference type="PANTHER" id="PTHR31134:SF1">
    <property type="entry name" value="TRANSMEMBRANE PROTEIN 128"/>
    <property type="match status" value="1"/>
</dbReference>
<feature type="transmembrane region" description="Helical" evidence="1">
    <location>
        <begin position="130"/>
        <end position="150"/>
    </location>
</feature>
<accession>A0A3S3NXZ8</accession>
<reference evidence="2 3" key="1">
    <citation type="journal article" date="2019" name="Nat. Plants">
        <title>Stout camphor tree genome fills gaps in understanding of flowering plant genome evolution.</title>
        <authorList>
            <person name="Chaw S.M."/>
            <person name="Liu Y.C."/>
            <person name="Wu Y.W."/>
            <person name="Wang H.Y."/>
            <person name="Lin C.I."/>
            <person name="Wu C.S."/>
            <person name="Ke H.M."/>
            <person name="Chang L.Y."/>
            <person name="Hsu C.Y."/>
            <person name="Yang H.T."/>
            <person name="Sudianto E."/>
            <person name="Hsu M.H."/>
            <person name="Wu K.P."/>
            <person name="Wang L.N."/>
            <person name="Leebens-Mack J.H."/>
            <person name="Tsai I.J."/>
        </authorList>
    </citation>
    <scope>NUCLEOTIDE SEQUENCE [LARGE SCALE GENOMIC DNA]</scope>
    <source>
        <strain evidence="3">cv. Chaw 1501</strain>
        <tissue evidence="2">Young leaves</tissue>
    </source>
</reference>
<evidence type="ECO:0000313" key="2">
    <source>
        <dbReference type="EMBL" id="RWR77370.1"/>
    </source>
</evidence>
<dbReference type="Proteomes" id="UP000283530">
    <property type="component" value="Unassembled WGS sequence"/>
</dbReference>
<dbReference type="EMBL" id="QPKB01000002">
    <property type="protein sequence ID" value="RWR77370.1"/>
    <property type="molecule type" value="Genomic_DNA"/>
</dbReference>
<feature type="transmembrane region" description="Helical" evidence="1">
    <location>
        <begin position="87"/>
        <end position="109"/>
    </location>
</feature>
<sequence length="189" mass="21789">MSGGTPVGSASMRQRHSQGYFSGNEDLEDDASSRMCRTPPPIPRARTWIEVMENVLWLASAAFIIYFGDRNSNFIYVLWKDERIKRIALYLGLLCTLLNLVIILFTTLFSWDLRRVDEKLELLNPSTAPIITLLGLLSFCLLSFALWPIWSFLTLPLLVLFFFFFWPFTLIILCFVDIECRGAFQCVVQ</sequence>
<dbReference type="OrthoDB" id="58903at2759"/>
<keyword evidence="1" id="KW-0812">Transmembrane</keyword>
<dbReference type="AlphaFoldDB" id="A0A3S3NXZ8"/>
<dbReference type="PANTHER" id="PTHR31134">
    <property type="entry name" value="TRANSMEMBRANE PROTEIN 128"/>
    <property type="match status" value="1"/>
</dbReference>
<evidence type="ECO:0000313" key="3">
    <source>
        <dbReference type="Proteomes" id="UP000283530"/>
    </source>
</evidence>